<dbReference type="PROSITE" id="PS01321">
    <property type="entry name" value="RUVC"/>
    <property type="match status" value="1"/>
</dbReference>
<evidence type="ECO:0000256" key="9">
    <source>
        <dbReference type="ARBA" id="ARBA00023125"/>
    </source>
</evidence>
<evidence type="ECO:0000256" key="10">
    <source>
        <dbReference type="ARBA" id="ARBA00023172"/>
    </source>
</evidence>
<keyword evidence="8 13" id="KW-0460">Magnesium</keyword>
<dbReference type="PRINTS" id="PR00696">
    <property type="entry name" value="RSOLVASERUVC"/>
</dbReference>
<keyword evidence="4 13" id="KW-0479">Metal-binding</keyword>
<feature type="active site" evidence="13">
    <location>
        <position position="138"/>
    </location>
</feature>
<dbReference type="PANTHER" id="PTHR30194">
    <property type="entry name" value="CROSSOVER JUNCTION ENDODEOXYRIBONUCLEASE RUVC"/>
    <property type="match status" value="1"/>
</dbReference>
<evidence type="ECO:0000256" key="1">
    <source>
        <dbReference type="ARBA" id="ARBA00009518"/>
    </source>
</evidence>
<dbReference type="AlphaFoldDB" id="A0A6B1F8T0"/>
<dbReference type="GO" id="GO:0000287">
    <property type="term" value="F:magnesium ion binding"/>
    <property type="evidence" value="ECO:0007669"/>
    <property type="project" value="UniProtKB-UniRule"/>
</dbReference>
<dbReference type="Pfam" id="PF02075">
    <property type="entry name" value="RuvC"/>
    <property type="match status" value="1"/>
</dbReference>
<proteinExistence type="inferred from homology"/>
<feature type="binding site" evidence="13">
    <location>
        <position position="66"/>
    </location>
    <ligand>
        <name>Mg(2+)</name>
        <dbReference type="ChEBI" id="CHEBI:18420"/>
        <label>2</label>
    </ligand>
</feature>
<dbReference type="InterPro" id="IPR036397">
    <property type="entry name" value="RNaseH_sf"/>
</dbReference>
<evidence type="ECO:0000256" key="5">
    <source>
        <dbReference type="ARBA" id="ARBA00022759"/>
    </source>
</evidence>
<comment type="subcellular location">
    <subcellularLocation>
        <location evidence="13">Cytoplasm</location>
    </subcellularLocation>
</comment>
<dbReference type="HAMAP" id="MF_00034">
    <property type="entry name" value="RuvC"/>
    <property type="match status" value="1"/>
</dbReference>
<keyword evidence="9 13" id="KW-0238">DNA-binding</keyword>
<feature type="binding site" evidence="13">
    <location>
        <position position="7"/>
    </location>
    <ligand>
        <name>Mg(2+)</name>
        <dbReference type="ChEBI" id="CHEBI:18420"/>
        <label>1</label>
    </ligand>
</feature>
<dbReference type="PANTHER" id="PTHR30194:SF3">
    <property type="entry name" value="CROSSOVER JUNCTION ENDODEOXYRIBONUCLEASE RUVC"/>
    <property type="match status" value="1"/>
</dbReference>
<protein>
    <recommendedName>
        <fullName evidence="13 14">Crossover junction endodeoxyribonuclease RuvC</fullName>
        <ecNumber evidence="13 14">3.1.21.10</ecNumber>
    </recommendedName>
    <alternativeName>
        <fullName evidence="13">Holliday junction nuclease RuvC</fullName>
    </alternativeName>
    <alternativeName>
        <fullName evidence="13">Holliday junction resolvase RuvC</fullName>
    </alternativeName>
</protein>
<evidence type="ECO:0000256" key="4">
    <source>
        <dbReference type="ARBA" id="ARBA00022723"/>
    </source>
</evidence>
<dbReference type="InterPro" id="IPR002176">
    <property type="entry name" value="X-over_junc_endoDNase_RuvC"/>
</dbReference>
<dbReference type="GO" id="GO:0005737">
    <property type="term" value="C:cytoplasm"/>
    <property type="evidence" value="ECO:0007669"/>
    <property type="project" value="UniProtKB-SubCell"/>
</dbReference>
<keyword evidence="5 13" id="KW-0255">Endonuclease</keyword>
<keyword evidence="10 13" id="KW-0233">DNA recombination</keyword>
<evidence type="ECO:0000256" key="2">
    <source>
        <dbReference type="ARBA" id="ARBA00022490"/>
    </source>
</evidence>
<name>A0A6B1F8T0_9SYNE</name>
<comment type="subunit">
    <text evidence="13">Homodimer which binds Holliday junction (HJ) DNA. The HJ becomes 2-fold symmetrical on binding to RuvC with unstacked arms; it has a different conformation from HJ DNA in complex with RuvA. In the full resolvosome a probable DNA-RuvA(4)-RuvB(12)-RuvC(2) complex forms which resolves the HJ.</text>
</comment>
<comment type="cofactor">
    <cofactor evidence="13">
        <name>Mg(2+)</name>
        <dbReference type="ChEBI" id="CHEBI:18420"/>
    </cofactor>
    <text evidence="13">Binds 2 Mg(2+) ion per subunit.</text>
</comment>
<keyword evidence="7 13" id="KW-0378">Hydrolase</keyword>
<evidence type="ECO:0000256" key="13">
    <source>
        <dbReference type="HAMAP-Rule" id="MF_00034"/>
    </source>
</evidence>
<dbReference type="InterPro" id="IPR012337">
    <property type="entry name" value="RNaseH-like_sf"/>
</dbReference>
<keyword evidence="11 13" id="KW-0234">DNA repair</keyword>
<dbReference type="FunFam" id="3.30.420.10:FF:000002">
    <property type="entry name" value="Crossover junction endodeoxyribonuclease RuvC"/>
    <property type="match status" value="1"/>
</dbReference>
<dbReference type="InterPro" id="IPR020563">
    <property type="entry name" value="X-over_junc_endoDNase_Mg_BS"/>
</dbReference>
<dbReference type="GO" id="GO:0006281">
    <property type="term" value="P:DNA repair"/>
    <property type="evidence" value="ECO:0007669"/>
    <property type="project" value="UniProtKB-UniRule"/>
</dbReference>
<evidence type="ECO:0000256" key="12">
    <source>
        <dbReference type="ARBA" id="ARBA00029354"/>
    </source>
</evidence>
<comment type="catalytic activity">
    <reaction evidence="12 13">
        <text>Endonucleolytic cleavage at a junction such as a reciprocal single-stranded crossover between two homologous DNA duplexes (Holliday junction).</text>
        <dbReference type="EC" id="3.1.21.10"/>
    </reaction>
</comment>
<comment type="function">
    <text evidence="13">The RuvA-RuvB-RuvC complex processes Holliday junction (HJ) DNA during genetic recombination and DNA repair. Endonuclease that resolves HJ intermediates. Cleaves cruciform DNA by making single-stranded nicks across the HJ at symmetrical positions within the homologous arms, yielding a 5'-phosphate and a 3'-hydroxyl group; requires a central core of homology in the junction. The consensus cleavage sequence is 5'-(A/T)TT(C/G)-3'. Cleavage occurs on the 3'-side of the TT dinucleotide at the point of strand exchange. HJ branch migration catalyzed by RuvA-RuvB allows RuvC to scan DNA until it finds its consensus sequence, where it cleaves and resolves the cruciform DNA.</text>
</comment>
<dbReference type="GO" id="GO:0003677">
    <property type="term" value="F:DNA binding"/>
    <property type="evidence" value="ECO:0007669"/>
    <property type="project" value="UniProtKB-KW"/>
</dbReference>
<evidence type="ECO:0000256" key="11">
    <source>
        <dbReference type="ARBA" id="ARBA00023204"/>
    </source>
</evidence>
<dbReference type="GO" id="GO:0048476">
    <property type="term" value="C:Holliday junction resolvase complex"/>
    <property type="evidence" value="ECO:0007669"/>
    <property type="project" value="UniProtKB-UniRule"/>
</dbReference>
<dbReference type="CDD" id="cd16962">
    <property type="entry name" value="RuvC"/>
    <property type="match status" value="1"/>
</dbReference>
<dbReference type="NCBIfam" id="NF000711">
    <property type="entry name" value="PRK00039.2-1"/>
    <property type="match status" value="1"/>
</dbReference>
<comment type="caution">
    <text evidence="15">The sequence shown here is derived from an EMBL/GenBank/DDBJ whole genome shotgun (WGS) entry which is preliminary data.</text>
</comment>
<organism evidence="15">
    <name type="scientific">Synechococcus sp. SB0676_bin_10</name>
    <dbReference type="NCBI Taxonomy" id="2604869"/>
    <lineage>
        <taxon>Bacteria</taxon>
        <taxon>Bacillati</taxon>
        <taxon>Cyanobacteriota</taxon>
        <taxon>Cyanophyceae</taxon>
        <taxon>Synechococcales</taxon>
        <taxon>Synechococcaceae</taxon>
        <taxon>Synechococcus</taxon>
    </lineage>
</organism>
<evidence type="ECO:0000256" key="3">
    <source>
        <dbReference type="ARBA" id="ARBA00022722"/>
    </source>
</evidence>
<dbReference type="GO" id="GO:0006310">
    <property type="term" value="P:DNA recombination"/>
    <property type="evidence" value="ECO:0007669"/>
    <property type="project" value="UniProtKB-UniRule"/>
</dbReference>
<evidence type="ECO:0000256" key="6">
    <source>
        <dbReference type="ARBA" id="ARBA00022763"/>
    </source>
</evidence>
<evidence type="ECO:0000256" key="14">
    <source>
        <dbReference type="NCBIfam" id="TIGR00228"/>
    </source>
</evidence>
<keyword evidence="3 13" id="KW-0540">Nuclease</keyword>
<reference evidence="15" key="1">
    <citation type="submission" date="2019-09" db="EMBL/GenBank/DDBJ databases">
        <title>Characterisation of the sponge microbiome using genome-centric metagenomics.</title>
        <authorList>
            <person name="Engelberts J.P."/>
            <person name="Robbins S.J."/>
            <person name="De Goeij J.M."/>
            <person name="Aranda M."/>
            <person name="Bell S.C."/>
            <person name="Webster N.S."/>
        </authorList>
    </citation>
    <scope>NUCLEOTIDE SEQUENCE</scope>
    <source>
        <strain evidence="15">SB0676_bin_10</strain>
    </source>
</reference>
<evidence type="ECO:0000256" key="7">
    <source>
        <dbReference type="ARBA" id="ARBA00022801"/>
    </source>
</evidence>
<keyword evidence="2 13" id="KW-0963">Cytoplasm</keyword>
<feature type="active site" evidence="13">
    <location>
        <position position="66"/>
    </location>
</feature>
<dbReference type="EC" id="3.1.21.10" evidence="13 14"/>
<dbReference type="NCBIfam" id="TIGR00228">
    <property type="entry name" value="ruvC"/>
    <property type="match status" value="1"/>
</dbReference>
<evidence type="ECO:0000256" key="8">
    <source>
        <dbReference type="ARBA" id="ARBA00022842"/>
    </source>
</evidence>
<accession>A0A6B1F8T0</accession>
<keyword evidence="6 13" id="KW-0227">DNA damage</keyword>
<dbReference type="Gene3D" id="3.30.420.10">
    <property type="entry name" value="Ribonuclease H-like superfamily/Ribonuclease H"/>
    <property type="match status" value="1"/>
</dbReference>
<gene>
    <name evidence="13 15" type="primary">ruvC</name>
    <name evidence="15" type="ORF">F4162_01085</name>
</gene>
<feature type="binding site" evidence="13">
    <location>
        <position position="138"/>
    </location>
    <ligand>
        <name>Mg(2+)</name>
        <dbReference type="ChEBI" id="CHEBI:18420"/>
        <label>1</label>
    </ligand>
</feature>
<comment type="similarity">
    <text evidence="1 13">Belongs to the RuvC family.</text>
</comment>
<dbReference type="GO" id="GO:0008821">
    <property type="term" value="F:crossover junction DNA endonuclease activity"/>
    <property type="evidence" value="ECO:0007669"/>
    <property type="project" value="UniProtKB-UniRule"/>
</dbReference>
<sequence length="161" mass="17737">MKVLGIDPGLAQVGYGVVDTADPMALLACGVIRTRPGPGLGERLVEIARDLRQLVRRHRPGIAAVEKFFFYRSNNTIAVVQARGVVLMTMARLRVPTLEYAPTQIKRTLTGDGRADKDQVLNAVMRALCLEHPPRPDDAADAIAVALTARFHQFHDDQQQE</sequence>
<evidence type="ECO:0000313" key="15">
    <source>
        <dbReference type="EMBL" id="MYG37624.1"/>
    </source>
</evidence>
<dbReference type="EMBL" id="VYDO01000044">
    <property type="protein sequence ID" value="MYG37624.1"/>
    <property type="molecule type" value="Genomic_DNA"/>
</dbReference>
<dbReference type="SUPFAM" id="SSF53098">
    <property type="entry name" value="Ribonuclease H-like"/>
    <property type="match status" value="1"/>
</dbReference>
<feature type="active site" evidence="13">
    <location>
        <position position="7"/>
    </location>
</feature>